<keyword evidence="5 12" id="KW-0812">Transmembrane</keyword>
<accession>A0AAN6V181</accession>
<dbReference type="GeneID" id="87817609"/>
<dbReference type="Gene3D" id="1.20.120.1770">
    <property type="match status" value="1"/>
</dbReference>
<feature type="compositionally biased region" description="Pro residues" evidence="11">
    <location>
        <begin position="1"/>
        <end position="11"/>
    </location>
</feature>
<reference evidence="14" key="1">
    <citation type="journal article" date="2023" name="Mol. Phylogenet. Evol.">
        <title>Genome-scale phylogeny and comparative genomics of the fungal order Sordariales.</title>
        <authorList>
            <person name="Hensen N."/>
            <person name="Bonometti L."/>
            <person name="Westerberg I."/>
            <person name="Brannstrom I.O."/>
            <person name="Guillou S."/>
            <person name="Cros-Aarteil S."/>
            <person name="Calhoun S."/>
            <person name="Haridas S."/>
            <person name="Kuo A."/>
            <person name="Mondo S."/>
            <person name="Pangilinan J."/>
            <person name="Riley R."/>
            <person name="LaButti K."/>
            <person name="Andreopoulos B."/>
            <person name="Lipzen A."/>
            <person name="Chen C."/>
            <person name="Yan M."/>
            <person name="Daum C."/>
            <person name="Ng V."/>
            <person name="Clum A."/>
            <person name="Steindorff A."/>
            <person name="Ohm R.A."/>
            <person name="Martin F."/>
            <person name="Silar P."/>
            <person name="Natvig D.O."/>
            <person name="Lalanne C."/>
            <person name="Gautier V."/>
            <person name="Ament-Velasquez S.L."/>
            <person name="Kruys A."/>
            <person name="Hutchinson M.I."/>
            <person name="Powell A.J."/>
            <person name="Barry K."/>
            <person name="Miller A.N."/>
            <person name="Grigoriev I.V."/>
            <person name="Debuchy R."/>
            <person name="Gladieux P."/>
            <person name="Hiltunen Thoren M."/>
            <person name="Johannesson H."/>
        </authorList>
    </citation>
    <scope>NUCLEOTIDE SEQUENCE</scope>
    <source>
        <strain evidence="14">CBS 141.50</strain>
    </source>
</reference>
<dbReference type="InterPro" id="IPR006593">
    <property type="entry name" value="Cyt_b561/ferric_Rdtase_TM"/>
</dbReference>
<keyword evidence="7" id="KW-0249">Electron transport</keyword>
<dbReference type="AlphaFoldDB" id="A0AAN6V181"/>
<evidence type="ECO:0000256" key="2">
    <source>
        <dbReference type="ARBA" id="ARBA00004141"/>
    </source>
</evidence>
<comment type="cofactor">
    <cofactor evidence="1">
        <name>heme b</name>
        <dbReference type="ChEBI" id="CHEBI:60344"/>
    </cofactor>
</comment>
<keyword evidence="10 12" id="KW-0472">Membrane</keyword>
<keyword evidence="8 12" id="KW-1133">Transmembrane helix</keyword>
<keyword evidence="4" id="KW-0349">Heme</keyword>
<comment type="subcellular location">
    <subcellularLocation>
        <location evidence="2">Membrane</location>
        <topology evidence="2">Multi-pass membrane protein</topology>
    </subcellularLocation>
</comment>
<evidence type="ECO:0000256" key="5">
    <source>
        <dbReference type="ARBA" id="ARBA00022692"/>
    </source>
</evidence>
<evidence type="ECO:0000256" key="9">
    <source>
        <dbReference type="ARBA" id="ARBA00023004"/>
    </source>
</evidence>
<dbReference type="CDD" id="cd08761">
    <property type="entry name" value="Cyt_b561_CYB561D2_like"/>
    <property type="match status" value="1"/>
</dbReference>
<sequence>MSSSPEAPPPADNEAPEQTESEPLLGGPGDATQKPDAPIFSNLYLGTGWLAQTGGILLLAIIWASVFTNPTLPLVSPHPLLQSLGVYTVLQAILILQPTTTPRTKQAGQRAHVFLHLLSFLLFLTGTTIIELNKHVNHLAHFHSPHAYLGSLSVLFLALQYLFGLATWLTPLSRFIFRTEARAKSLWRYHRASGYVALVLLLATVATAVETDYVRGVLGIRLWAVLVAEGLIVVGVVPRVHLRKFRVGGGVGVGVTAVGGSQS</sequence>
<keyword evidence="9" id="KW-0408">Iron</keyword>
<feature type="transmembrane region" description="Helical" evidence="12">
    <location>
        <begin position="113"/>
        <end position="132"/>
    </location>
</feature>
<dbReference type="Pfam" id="PF03188">
    <property type="entry name" value="Cytochrom_B561"/>
    <property type="match status" value="1"/>
</dbReference>
<evidence type="ECO:0000256" key="1">
    <source>
        <dbReference type="ARBA" id="ARBA00001970"/>
    </source>
</evidence>
<evidence type="ECO:0000256" key="12">
    <source>
        <dbReference type="SAM" id="Phobius"/>
    </source>
</evidence>
<dbReference type="RefSeq" id="XP_062636369.1">
    <property type="nucleotide sequence ID" value="XM_062780996.1"/>
</dbReference>
<evidence type="ECO:0000256" key="11">
    <source>
        <dbReference type="SAM" id="MobiDB-lite"/>
    </source>
</evidence>
<evidence type="ECO:0000256" key="3">
    <source>
        <dbReference type="ARBA" id="ARBA00022448"/>
    </source>
</evidence>
<evidence type="ECO:0000259" key="13">
    <source>
        <dbReference type="PROSITE" id="PS50939"/>
    </source>
</evidence>
<dbReference type="Proteomes" id="UP001302676">
    <property type="component" value="Unassembled WGS sequence"/>
</dbReference>
<reference evidence="14" key="2">
    <citation type="submission" date="2023-05" db="EMBL/GenBank/DDBJ databases">
        <authorList>
            <consortium name="Lawrence Berkeley National Laboratory"/>
            <person name="Steindorff A."/>
            <person name="Hensen N."/>
            <person name="Bonometti L."/>
            <person name="Westerberg I."/>
            <person name="Brannstrom I.O."/>
            <person name="Guillou S."/>
            <person name="Cros-Aarteil S."/>
            <person name="Calhoun S."/>
            <person name="Haridas S."/>
            <person name="Kuo A."/>
            <person name="Mondo S."/>
            <person name="Pangilinan J."/>
            <person name="Riley R."/>
            <person name="Labutti K."/>
            <person name="Andreopoulos B."/>
            <person name="Lipzen A."/>
            <person name="Chen C."/>
            <person name="Yanf M."/>
            <person name="Daum C."/>
            <person name="Ng V."/>
            <person name="Clum A."/>
            <person name="Ohm R."/>
            <person name="Martin F."/>
            <person name="Silar P."/>
            <person name="Natvig D."/>
            <person name="Lalanne C."/>
            <person name="Gautier V."/>
            <person name="Ament-Velasquez S.L."/>
            <person name="Kruys A."/>
            <person name="Hutchinson M.I."/>
            <person name="Powell A.J."/>
            <person name="Barry K."/>
            <person name="Miller A.N."/>
            <person name="Grigoriev I.V."/>
            <person name="Debuchy R."/>
            <person name="Gladieux P."/>
            <person name="Thoren M.H."/>
            <person name="Johannesson H."/>
        </authorList>
    </citation>
    <scope>NUCLEOTIDE SEQUENCE</scope>
    <source>
        <strain evidence="14">CBS 141.50</strain>
    </source>
</reference>
<keyword evidence="6" id="KW-0479">Metal-binding</keyword>
<keyword evidence="15" id="KW-1185">Reference proteome</keyword>
<evidence type="ECO:0000256" key="8">
    <source>
        <dbReference type="ARBA" id="ARBA00022989"/>
    </source>
</evidence>
<dbReference type="InterPro" id="IPR045150">
    <property type="entry name" value="CYB561D1/2"/>
</dbReference>
<organism evidence="14 15">
    <name type="scientific">Dichotomopilus funicola</name>
    <dbReference type="NCBI Taxonomy" id="1934379"/>
    <lineage>
        <taxon>Eukaryota</taxon>
        <taxon>Fungi</taxon>
        <taxon>Dikarya</taxon>
        <taxon>Ascomycota</taxon>
        <taxon>Pezizomycotina</taxon>
        <taxon>Sordariomycetes</taxon>
        <taxon>Sordariomycetidae</taxon>
        <taxon>Sordariales</taxon>
        <taxon>Chaetomiaceae</taxon>
        <taxon>Dichotomopilus</taxon>
    </lineage>
</organism>
<evidence type="ECO:0000256" key="6">
    <source>
        <dbReference type="ARBA" id="ARBA00022723"/>
    </source>
</evidence>
<evidence type="ECO:0000256" key="10">
    <source>
        <dbReference type="ARBA" id="ARBA00023136"/>
    </source>
</evidence>
<feature type="transmembrane region" description="Helical" evidence="12">
    <location>
        <begin position="152"/>
        <end position="177"/>
    </location>
</feature>
<keyword evidence="3" id="KW-0813">Transport</keyword>
<proteinExistence type="predicted"/>
<dbReference type="GO" id="GO:0046872">
    <property type="term" value="F:metal ion binding"/>
    <property type="evidence" value="ECO:0007669"/>
    <property type="project" value="UniProtKB-KW"/>
</dbReference>
<evidence type="ECO:0000256" key="4">
    <source>
        <dbReference type="ARBA" id="ARBA00022617"/>
    </source>
</evidence>
<protein>
    <submittedName>
        <fullName evidence="14">Eukaryotic cytochrome b561-domain-containing protein</fullName>
    </submittedName>
</protein>
<comment type="caution">
    <text evidence="14">The sequence shown here is derived from an EMBL/GenBank/DDBJ whole genome shotgun (WGS) entry which is preliminary data.</text>
</comment>
<feature type="transmembrane region" description="Helical" evidence="12">
    <location>
        <begin position="189"/>
        <end position="208"/>
    </location>
</feature>
<name>A0AAN6V181_9PEZI</name>
<dbReference type="PANTHER" id="PTHR15422:SF45">
    <property type="entry name" value="CYTOCHROME B561 DOMAIN-CONTAINING PROTEIN"/>
    <property type="match status" value="1"/>
</dbReference>
<dbReference type="PANTHER" id="PTHR15422">
    <property type="entry name" value="OS05G0565100 PROTEIN"/>
    <property type="match status" value="1"/>
</dbReference>
<feature type="transmembrane region" description="Helical" evidence="12">
    <location>
        <begin position="43"/>
        <end position="64"/>
    </location>
</feature>
<feature type="transmembrane region" description="Helical" evidence="12">
    <location>
        <begin position="220"/>
        <end position="237"/>
    </location>
</feature>
<evidence type="ECO:0000313" key="14">
    <source>
        <dbReference type="EMBL" id="KAK4142998.1"/>
    </source>
</evidence>
<feature type="region of interest" description="Disordered" evidence="11">
    <location>
        <begin position="1"/>
        <end position="32"/>
    </location>
</feature>
<dbReference type="EMBL" id="MU853591">
    <property type="protein sequence ID" value="KAK4142998.1"/>
    <property type="molecule type" value="Genomic_DNA"/>
</dbReference>
<dbReference type="SMART" id="SM00665">
    <property type="entry name" value="B561"/>
    <property type="match status" value="1"/>
</dbReference>
<evidence type="ECO:0000313" key="15">
    <source>
        <dbReference type="Proteomes" id="UP001302676"/>
    </source>
</evidence>
<dbReference type="GO" id="GO:0016020">
    <property type="term" value="C:membrane"/>
    <property type="evidence" value="ECO:0007669"/>
    <property type="project" value="UniProtKB-SubCell"/>
</dbReference>
<dbReference type="PROSITE" id="PS50939">
    <property type="entry name" value="CYTOCHROME_B561"/>
    <property type="match status" value="1"/>
</dbReference>
<evidence type="ECO:0000256" key="7">
    <source>
        <dbReference type="ARBA" id="ARBA00022982"/>
    </source>
</evidence>
<gene>
    <name evidence="14" type="ORF">C8A04DRAFT_29399</name>
</gene>
<dbReference type="GO" id="GO:0140575">
    <property type="term" value="F:transmembrane monodehydroascorbate reductase activity"/>
    <property type="evidence" value="ECO:0007669"/>
    <property type="project" value="InterPro"/>
</dbReference>
<feature type="domain" description="Cytochrome b561" evidence="13">
    <location>
        <begin position="41"/>
        <end position="243"/>
    </location>
</feature>